<evidence type="ECO:0000256" key="11">
    <source>
        <dbReference type="ARBA" id="ARBA00023136"/>
    </source>
</evidence>
<evidence type="ECO:0000256" key="10">
    <source>
        <dbReference type="ARBA" id="ARBA00022989"/>
    </source>
</evidence>
<comment type="function">
    <text evidence="1 12">Required for the export of heme to the periplasm for the biogenesis of c-type cytochromes.</text>
</comment>
<accession>A0ABW9ZKT9</accession>
<comment type="similarity">
    <text evidence="3 12">Belongs to the CcmD/CycX/HelD family.</text>
</comment>
<evidence type="ECO:0000256" key="4">
    <source>
        <dbReference type="ARBA" id="ARBA00016461"/>
    </source>
</evidence>
<reference evidence="14 15" key="1">
    <citation type="submission" date="2020-01" db="EMBL/GenBank/DDBJ databases">
        <authorList>
            <person name="Peng S.Y."/>
            <person name="Li J."/>
            <person name="Wang M."/>
            <person name="Wang L."/>
            <person name="Wang C.Q."/>
            <person name="Wang J.R."/>
        </authorList>
    </citation>
    <scope>NUCLEOTIDE SEQUENCE [LARGE SCALE GENOMIC DNA]</scope>
    <source>
        <strain evidence="14 15">XCT-34</strain>
    </source>
</reference>
<sequence length="79" mass="8139">MDLIAFLDLGPHAAFIIWSYLICLAVVIGLIAWVRLDHARQVADLAGLEAQGITRRSGAATASGATVATGSPAAPDPRG</sequence>
<evidence type="ECO:0000256" key="12">
    <source>
        <dbReference type="RuleBase" id="RU363101"/>
    </source>
</evidence>
<keyword evidence="5 12" id="KW-0813">Transport</keyword>
<evidence type="ECO:0000313" key="15">
    <source>
        <dbReference type="Proteomes" id="UP000541347"/>
    </source>
</evidence>
<comment type="subcellular location">
    <subcellularLocation>
        <location evidence="2 12">Cell inner membrane</location>
        <topology evidence="2 12">Single-pass membrane protein</topology>
    </subcellularLocation>
</comment>
<proteinExistence type="inferred from homology"/>
<dbReference type="NCBIfam" id="TIGR03141">
    <property type="entry name" value="cytochro_ccmD"/>
    <property type="match status" value="1"/>
</dbReference>
<keyword evidence="10 12" id="KW-1133">Transmembrane helix</keyword>
<evidence type="ECO:0000256" key="9">
    <source>
        <dbReference type="ARBA" id="ARBA00022748"/>
    </source>
</evidence>
<feature type="compositionally biased region" description="Low complexity" evidence="13">
    <location>
        <begin position="60"/>
        <end position="73"/>
    </location>
</feature>
<dbReference type="EMBL" id="JAABLP010000005">
    <property type="protein sequence ID" value="NBN65495.1"/>
    <property type="molecule type" value="Genomic_DNA"/>
</dbReference>
<evidence type="ECO:0000256" key="2">
    <source>
        <dbReference type="ARBA" id="ARBA00004377"/>
    </source>
</evidence>
<keyword evidence="15" id="KW-1185">Reference proteome</keyword>
<organism evidence="14 15">
    <name type="scientific">Pannonibacter tanglangensis</name>
    <dbReference type="NCBI Taxonomy" id="2750084"/>
    <lineage>
        <taxon>Bacteria</taxon>
        <taxon>Pseudomonadati</taxon>
        <taxon>Pseudomonadota</taxon>
        <taxon>Alphaproteobacteria</taxon>
        <taxon>Hyphomicrobiales</taxon>
        <taxon>Stappiaceae</taxon>
        <taxon>Pannonibacter</taxon>
    </lineage>
</organism>
<evidence type="ECO:0000313" key="14">
    <source>
        <dbReference type="EMBL" id="NBN65495.1"/>
    </source>
</evidence>
<keyword evidence="9 12" id="KW-0201">Cytochrome c-type biogenesis</keyword>
<dbReference type="Pfam" id="PF04995">
    <property type="entry name" value="CcmD"/>
    <property type="match status" value="1"/>
</dbReference>
<keyword evidence="8 12" id="KW-0812">Transmembrane</keyword>
<keyword evidence="7 12" id="KW-0997">Cell inner membrane</keyword>
<evidence type="ECO:0000256" key="5">
    <source>
        <dbReference type="ARBA" id="ARBA00022448"/>
    </source>
</evidence>
<evidence type="ECO:0000256" key="7">
    <source>
        <dbReference type="ARBA" id="ARBA00022519"/>
    </source>
</evidence>
<evidence type="ECO:0000256" key="3">
    <source>
        <dbReference type="ARBA" id="ARBA00008741"/>
    </source>
</evidence>
<protein>
    <recommendedName>
        <fullName evidence="4 12">Heme exporter protein D</fullName>
    </recommendedName>
</protein>
<comment type="caution">
    <text evidence="14">The sequence shown here is derived from an EMBL/GenBank/DDBJ whole genome shotgun (WGS) entry which is preliminary data.</text>
</comment>
<evidence type="ECO:0000256" key="1">
    <source>
        <dbReference type="ARBA" id="ARBA00002442"/>
    </source>
</evidence>
<evidence type="ECO:0000256" key="8">
    <source>
        <dbReference type="ARBA" id="ARBA00022692"/>
    </source>
</evidence>
<keyword evidence="11 12" id="KW-0472">Membrane</keyword>
<feature type="transmembrane region" description="Helical" evidence="12">
    <location>
        <begin position="12"/>
        <end position="34"/>
    </location>
</feature>
<evidence type="ECO:0000256" key="13">
    <source>
        <dbReference type="SAM" id="MobiDB-lite"/>
    </source>
</evidence>
<dbReference type="RefSeq" id="WP_161677503.1">
    <property type="nucleotide sequence ID" value="NZ_JAABLP010000005.1"/>
</dbReference>
<name>A0ABW9ZKT9_9HYPH</name>
<dbReference type="Proteomes" id="UP000541347">
    <property type="component" value="Unassembled WGS sequence"/>
</dbReference>
<dbReference type="InterPro" id="IPR007078">
    <property type="entry name" value="Haem_export_protD_CcmD"/>
</dbReference>
<feature type="region of interest" description="Disordered" evidence="13">
    <location>
        <begin position="60"/>
        <end position="79"/>
    </location>
</feature>
<keyword evidence="6 12" id="KW-1003">Cell membrane</keyword>
<evidence type="ECO:0000256" key="6">
    <source>
        <dbReference type="ARBA" id="ARBA00022475"/>
    </source>
</evidence>
<gene>
    <name evidence="14" type="primary">ccmD</name>
    <name evidence="14" type="ORF">GWI71_17515</name>
</gene>